<accession>A0A518APN0</accession>
<name>A0A518APN0_9BACT</name>
<evidence type="ECO:0000313" key="2">
    <source>
        <dbReference type="Proteomes" id="UP000315750"/>
    </source>
</evidence>
<evidence type="ECO:0008006" key="3">
    <source>
        <dbReference type="Google" id="ProtNLM"/>
    </source>
</evidence>
<keyword evidence="2" id="KW-1185">Reference proteome</keyword>
<dbReference type="AlphaFoldDB" id="A0A518APN0"/>
<proteinExistence type="predicted"/>
<dbReference type="KEGG" id="amuc:Pan181_28840"/>
<organism evidence="1 2">
    <name type="scientific">Aeoliella mucimassa</name>
    <dbReference type="NCBI Taxonomy" id="2527972"/>
    <lineage>
        <taxon>Bacteria</taxon>
        <taxon>Pseudomonadati</taxon>
        <taxon>Planctomycetota</taxon>
        <taxon>Planctomycetia</taxon>
        <taxon>Pirellulales</taxon>
        <taxon>Lacipirellulaceae</taxon>
        <taxon>Aeoliella</taxon>
    </lineage>
</organism>
<dbReference type="SUPFAM" id="SSF51445">
    <property type="entry name" value="(Trans)glycosidases"/>
    <property type="match status" value="1"/>
</dbReference>
<sequence length="646" mass="72166">MAFDGRTLTVSTGVVLREWQITNHGLATTRVLYGNAKQWSEASPCETDCDWSLGNLGEGHLRSLSAQQDNDEGFTDDHLQVVAVFEYPTSHVAVRYVVWAYPNAPGLRTQLQLKALPGYEPAGGPWTPQIVETFTAAPLMRHRTAFGLMQGIRTTSRSGLLEEQSISPLTSTINWANGVVMGNADGGAILIKESNKHTRLSENSDLATGGFDFVGNQVAVTGAGNLPSDLSTSDFCTCWATWLVLFEGNDIDAQLAIKQFDRRRFPVDPARDIYILANTWGTEDLRPECLHAAREENVLRELESVADLGIDVLQIDDGWQTPEWTTAATAKQVQRGKEAADRFGNYPVYPEGWSRVQTRAKELGVKLGLWAAWTAPIDALESNCDAGGFEYFKLDFAHLDTKARYDGLASKARQLIEHSGYLASVNWDVTETAPRMGYFTGREYGNIYLANRKTATVRSDVQYVPHCVLRDAWHLSKYVNLNKFQVTVQNVDNVREGAPTDAGLHSHSYAVAISLMSSPIFFQETHYYEGAARDEIRNLLAIYKQHREAMYQGYVFPIGDEPDNASWTGFQNHNTETGEGYLTIFRERLNDSPQEKIQLNFLDGKQLEFVDLLTNKTWTQTVGPEGEIELTIPDSPGFLFLKYESK</sequence>
<evidence type="ECO:0000313" key="1">
    <source>
        <dbReference type="EMBL" id="QDU56674.1"/>
    </source>
</evidence>
<dbReference type="EMBL" id="CP036278">
    <property type="protein sequence ID" value="QDU56674.1"/>
    <property type="molecule type" value="Genomic_DNA"/>
</dbReference>
<dbReference type="Gene3D" id="3.20.20.70">
    <property type="entry name" value="Aldolase class I"/>
    <property type="match status" value="1"/>
</dbReference>
<reference evidence="1 2" key="1">
    <citation type="submission" date="2019-02" db="EMBL/GenBank/DDBJ databases">
        <title>Deep-cultivation of Planctomycetes and their phenomic and genomic characterization uncovers novel biology.</title>
        <authorList>
            <person name="Wiegand S."/>
            <person name="Jogler M."/>
            <person name="Boedeker C."/>
            <person name="Pinto D."/>
            <person name="Vollmers J."/>
            <person name="Rivas-Marin E."/>
            <person name="Kohn T."/>
            <person name="Peeters S.H."/>
            <person name="Heuer A."/>
            <person name="Rast P."/>
            <person name="Oberbeckmann S."/>
            <person name="Bunk B."/>
            <person name="Jeske O."/>
            <person name="Meyerdierks A."/>
            <person name="Storesund J.E."/>
            <person name="Kallscheuer N."/>
            <person name="Luecker S."/>
            <person name="Lage O.M."/>
            <person name="Pohl T."/>
            <person name="Merkel B.J."/>
            <person name="Hornburger P."/>
            <person name="Mueller R.-W."/>
            <person name="Bruemmer F."/>
            <person name="Labrenz M."/>
            <person name="Spormann A.M."/>
            <person name="Op den Camp H."/>
            <person name="Overmann J."/>
            <person name="Amann R."/>
            <person name="Jetten M.S.M."/>
            <person name="Mascher T."/>
            <person name="Medema M.H."/>
            <person name="Devos D.P."/>
            <person name="Kaster A.-K."/>
            <person name="Ovreas L."/>
            <person name="Rohde M."/>
            <person name="Galperin M.Y."/>
            <person name="Jogler C."/>
        </authorList>
    </citation>
    <scope>NUCLEOTIDE SEQUENCE [LARGE SCALE GENOMIC DNA]</scope>
    <source>
        <strain evidence="1 2">Pan181</strain>
    </source>
</reference>
<gene>
    <name evidence="1" type="ORF">Pan181_28840</name>
</gene>
<dbReference type="InterPro" id="IPR017853">
    <property type="entry name" value="GH"/>
</dbReference>
<protein>
    <recommendedName>
        <fullName evidence="3">Alpha-galactosidase</fullName>
    </recommendedName>
</protein>
<dbReference type="InterPro" id="IPR013785">
    <property type="entry name" value="Aldolase_TIM"/>
</dbReference>
<dbReference type="Proteomes" id="UP000315750">
    <property type="component" value="Chromosome"/>
</dbReference>